<sequence length="546" mass="60779">MGLLTLKEDRPTPKEVYNWRVYACAATASFAACTIGYDSAFIGTTLALPSFVDEFDFESYSTDKLALLKQNIVSVYQAGAFFGSLFAYGSSYFLGRRYSLILFSLIFMLGAGMMLGANSERGLGLIIGGRVLAGIGVGGCSNMTPIYISELAPPAVRGRLVGLYELGWQAGGLVGFWINYGINKHMPFAPGQNEKAWLIPFAVQLIPAGLLLIGAGFIPESPRWLFSKGRRDKAIENLCWMRNLDRDNIYIVEEINFIDSDIERYHNDVGAGFWKPFAALKERKVQWRFLLGGLLFVFQNGSGINAINYYSPTVFKSIGITGTNTSFLTTGIFGVVKTVLTFVWLMVLIDHMGRRNLLMIGAAGGAFCMYFIGAYIKIANTEAKLESGEDVSLSSGGIAAVFFFYLYTAFYTPSWNGTPWVLNSEMFDQNTRSLGQANAAANNWFWNFIIARFTEQMFNAWGYGVYLFFASLMVISVFFVFFCVPETKSIPLEAMDKLFEAKPIWRANAIVLSELQAEDEEFRHNIEGVDLHEEKGSTEQVETTKA</sequence>
<protein>
    <submittedName>
        <fullName evidence="1">Uncharacterized protein</fullName>
    </submittedName>
</protein>
<proteinExistence type="predicted"/>
<accession>A0ACC1SLP6</accession>
<evidence type="ECO:0000313" key="2">
    <source>
        <dbReference type="Proteomes" id="UP001148629"/>
    </source>
</evidence>
<dbReference type="EMBL" id="JANRMS010000298">
    <property type="protein sequence ID" value="KAJ3542367.1"/>
    <property type="molecule type" value="Genomic_DNA"/>
</dbReference>
<gene>
    <name evidence="1" type="ORF">NM208_g4135</name>
</gene>
<keyword evidence="2" id="KW-1185">Reference proteome</keyword>
<comment type="caution">
    <text evidence="1">The sequence shown here is derived from an EMBL/GenBank/DDBJ whole genome shotgun (WGS) entry which is preliminary data.</text>
</comment>
<evidence type="ECO:0000313" key="1">
    <source>
        <dbReference type="EMBL" id="KAJ3542367.1"/>
    </source>
</evidence>
<organism evidence="1 2">
    <name type="scientific">Fusarium decemcellulare</name>
    <dbReference type="NCBI Taxonomy" id="57161"/>
    <lineage>
        <taxon>Eukaryota</taxon>
        <taxon>Fungi</taxon>
        <taxon>Dikarya</taxon>
        <taxon>Ascomycota</taxon>
        <taxon>Pezizomycotina</taxon>
        <taxon>Sordariomycetes</taxon>
        <taxon>Hypocreomycetidae</taxon>
        <taxon>Hypocreales</taxon>
        <taxon>Nectriaceae</taxon>
        <taxon>Fusarium</taxon>
        <taxon>Fusarium decemcellulare species complex</taxon>
    </lineage>
</organism>
<reference evidence="1" key="1">
    <citation type="submission" date="2022-08" db="EMBL/GenBank/DDBJ databases">
        <title>Genome Sequence of Fusarium decemcellulare.</title>
        <authorList>
            <person name="Buettner E."/>
        </authorList>
    </citation>
    <scope>NUCLEOTIDE SEQUENCE</scope>
    <source>
        <strain evidence="1">Babe19</strain>
    </source>
</reference>
<name>A0ACC1SLP6_9HYPO</name>
<dbReference type="Proteomes" id="UP001148629">
    <property type="component" value="Unassembled WGS sequence"/>
</dbReference>